<dbReference type="InterPro" id="IPR019734">
    <property type="entry name" value="TPR_rpt"/>
</dbReference>
<dbReference type="Gene3D" id="3.40.50.300">
    <property type="entry name" value="P-loop containing nucleotide triphosphate hydrolases"/>
    <property type="match status" value="1"/>
</dbReference>
<proteinExistence type="predicted"/>
<feature type="domain" description="NB-ARC" evidence="1">
    <location>
        <begin position="341"/>
        <end position="510"/>
    </location>
</feature>
<dbReference type="InterPro" id="IPR011990">
    <property type="entry name" value="TPR-like_helical_dom_sf"/>
</dbReference>
<dbReference type="InterPro" id="IPR000845">
    <property type="entry name" value="Nucleoside_phosphorylase_d"/>
</dbReference>
<evidence type="ECO:0000259" key="2">
    <source>
        <dbReference type="Pfam" id="PF01048"/>
    </source>
</evidence>
<dbReference type="GO" id="GO:0043531">
    <property type="term" value="F:ADP binding"/>
    <property type="evidence" value="ECO:0007669"/>
    <property type="project" value="InterPro"/>
</dbReference>
<dbReference type="Proteomes" id="UP000637239">
    <property type="component" value="Chromosome 5"/>
</dbReference>
<keyword evidence="4" id="KW-1185">Reference proteome</keyword>
<dbReference type="RefSeq" id="XP_043138419.1">
    <property type="nucleotide sequence ID" value="XM_043280884.1"/>
</dbReference>
<dbReference type="InterPro" id="IPR002182">
    <property type="entry name" value="NB-ARC"/>
</dbReference>
<dbReference type="KEGG" id="ache:ACHE_51095A"/>
<dbReference type="PANTHER" id="PTHR46082">
    <property type="entry name" value="ATP/GTP-BINDING PROTEIN-RELATED"/>
    <property type="match status" value="1"/>
</dbReference>
<dbReference type="SUPFAM" id="SSF52540">
    <property type="entry name" value="P-loop containing nucleoside triphosphate hydrolases"/>
    <property type="match status" value="1"/>
</dbReference>
<dbReference type="PANTHER" id="PTHR46082:SF11">
    <property type="entry name" value="AAA+ ATPASE DOMAIN-CONTAINING PROTEIN-RELATED"/>
    <property type="match status" value="1"/>
</dbReference>
<dbReference type="SUPFAM" id="SSF53167">
    <property type="entry name" value="Purine and uridine phosphorylases"/>
    <property type="match status" value="1"/>
</dbReference>
<dbReference type="Pfam" id="PF13424">
    <property type="entry name" value="TPR_12"/>
    <property type="match status" value="3"/>
</dbReference>
<feature type="domain" description="Nucleoside phosphorylase" evidence="2">
    <location>
        <begin position="13"/>
        <end position="292"/>
    </location>
</feature>
<name>A0A7R7ZR06_ASPCH</name>
<evidence type="ECO:0008006" key="5">
    <source>
        <dbReference type="Google" id="ProtNLM"/>
    </source>
</evidence>
<dbReference type="Pfam" id="PF00931">
    <property type="entry name" value="NB-ARC"/>
    <property type="match status" value="1"/>
</dbReference>
<reference evidence="3" key="1">
    <citation type="submission" date="2021-01" db="EMBL/GenBank/DDBJ databases">
        <authorList>
            <consortium name="Aspergillus chevalieri M1 genome sequencing consortium"/>
            <person name="Kazuki M."/>
            <person name="Futagami T."/>
        </authorList>
    </citation>
    <scope>NUCLEOTIDE SEQUENCE</scope>
    <source>
        <strain evidence="3">M1</strain>
    </source>
</reference>
<dbReference type="InterPro" id="IPR053137">
    <property type="entry name" value="NLR-like"/>
</dbReference>
<dbReference type="Gene3D" id="3.40.50.1580">
    <property type="entry name" value="Nucleoside phosphorylase domain"/>
    <property type="match status" value="1"/>
</dbReference>
<dbReference type="Pfam" id="PF01048">
    <property type="entry name" value="PNP_UDP_1"/>
    <property type="match status" value="1"/>
</dbReference>
<accession>A0A7R7ZR06</accession>
<gene>
    <name evidence="3" type="ORF">ACHE_51095A</name>
</gene>
<dbReference type="InterPro" id="IPR027417">
    <property type="entry name" value="P-loop_NTPase"/>
</dbReference>
<dbReference type="EMBL" id="AP024420">
    <property type="protein sequence ID" value="BCR89897.1"/>
    <property type="molecule type" value="Genomic_DNA"/>
</dbReference>
<organism evidence="3 4">
    <name type="scientific">Aspergillus chevalieri</name>
    <name type="common">Eurotium chevalieri</name>
    <dbReference type="NCBI Taxonomy" id="182096"/>
    <lineage>
        <taxon>Eukaryota</taxon>
        <taxon>Fungi</taxon>
        <taxon>Dikarya</taxon>
        <taxon>Ascomycota</taxon>
        <taxon>Pezizomycotina</taxon>
        <taxon>Eurotiomycetes</taxon>
        <taxon>Eurotiomycetidae</taxon>
        <taxon>Eurotiales</taxon>
        <taxon>Aspergillaceae</taxon>
        <taxon>Aspergillus</taxon>
        <taxon>Aspergillus subgen. Aspergillus</taxon>
    </lineage>
</organism>
<reference evidence="3" key="2">
    <citation type="submission" date="2021-02" db="EMBL/GenBank/DDBJ databases">
        <title>Aspergillus chevalieri M1 genome sequence.</title>
        <authorList>
            <person name="Kadooka C."/>
            <person name="Mori K."/>
            <person name="Futagami T."/>
        </authorList>
    </citation>
    <scope>NUCLEOTIDE SEQUENCE</scope>
    <source>
        <strain evidence="3">M1</strain>
    </source>
</reference>
<sequence length="1161" mass="129436">MAGSDIPLSDYVFAIICALPKELAAAKAMLDETYPEIPPAPLTQCAFTLGRIGRHNIVLASLPAGVYGTTSATAVVSYLQLSFPGIRYGLMVGIGGGVPKETADIRLGDVVVSKPTDTSSGVVQYDFGKTSSGGHFQPTGTMNQPPTILLTAITQFEARWMIRRADEISRLIAHVLGQHPDMEAEFSRPQEADHLFEATYEHAELGASCINCDPEKKVSRSSRGSAEPHTHYGIIASGNQVIKDAYARDRIAGKLNALCFEMEAAGIMNHLPCLVIRGICDYCDSHKNKQWQGYAALTAAAYAKLLLSFVPVTDSPRIQTMQQGFSILPFNRNPQFLGRDSEINRLEKVILAQNRIRKAAIAGLGGVGKTQIALELAYHFLDQNPNYSVFWIRSTNMEAVEKSFIDICDALGLPRTPSSDPKLQVKSYLSKSAGHWLLIVDNADDTELWMSSQSSYPTLKTILPQSPNGFTVFTTRNQKLATSLAGPQVIRVSELSKDLAMDLLRACLIEEDLMNDSESAKILVHQLGGLPLALIQAASFINQNLISLKVYLSLLGEQEDTKVELLSEDFDDDYQYEGVQNPVSATWLISFEQICRADSLATEYLSRIACIDSRDIPLSIFPPNGSVVEQRKALGTLKAYSFISEMADVQFVNMHQLVHLATRNWLRTKGVIEDWTIRTGEYLSQIFPSDDPRNRAVWRRYLPHAQYILQSENFPWKTAAKEKLSQSAAQCLYADGRYREAATLFQIVLGRRTQQLEKRDPKILKSMQWLASTYGKLGQWKEARELEVQVMNTAEKMLSLEHLDILSANKNNRAGLLWGEGRFKEAEELLIQAVDMHKTVLGPEDGGTLTSMANLGSSYKSEGRWKEAEELFIEVVDTSKTVLGAEDPVTLTTMENLATTYSNQGRWKEGEELGLQVMNTRKTVLGAEHPDTLTSMANLACTYGNQGRWKEAEKLLVQAVNTSKTVLGAENHDTLASTANLAWTYGNQGRWKEAEELQVQVMVSRKAVLKPEHPDTLTSMANLAWTYSNQGRWKEAEELQVQVMVSRKAVLKPEHPDTLTSMANLAWTYNNQGRLKEAEELGMQVLNTRKEVLGAKHHDTLISLWNMAYTLKHQRRHDEAITLLKTCVQLQKQQLGHTHPYTIRALSDLEIWQKSFSSSLI</sequence>
<dbReference type="SUPFAM" id="SSF48452">
    <property type="entry name" value="TPR-like"/>
    <property type="match status" value="3"/>
</dbReference>
<dbReference type="GO" id="GO:0003824">
    <property type="term" value="F:catalytic activity"/>
    <property type="evidence" value="ECO:0007669"/>
    <property type="project" value="InterPro"/>
</dbReference>
<evidence type="ECO:0000313" key="3">
    <source>
        <dbReference type="EMBL" id="BCR89897.1"/>
    </source>
</evidence>
<protein>
    <recommendedName>
        <fullName evidence="5">Kinesin light chain</fullName>
    </recommendedName>
</protein>
<dbReference type="InterPro" id="IPR035994">
    <property type="entry name" value="Nucleoside_phosphorylase_sf"/>
</dbReference>
<evidence type="ECO:0000259" key="1">
    <source>
        <dbReference type="Pfam" id="PF00931"/>
    </source>
</evidence>
<dbReference type="SMART" id="SM00028">
    <property type="entry name" value="TPR"/>
    <property type="match status" value="6"/>
</dbReference>
<dbReference type="GO" id="GO:0009116">
    <property type="term" value="P:nucleoside metabolic process"/>
    <property type="evidence" value="ECO:0007669"/>
    <property type="project" value="InterPro"/>
</dbReference>
<dbReference type="GeneID" id="66984255"/>
<dbReference type="PRINTS" id="PR00381">
    <property type="entry name" value="KINESINLIGHT"/>
</dbReference>
<dbReference type="Gene3D" id="1.25.40.10">
    <property type="entry name" value="Tetratricopeptide repeat domain"/>
    <property type="match status" value="3"/>
</dbReference>
<evidence type="ECO:0000313" key="4">
    <source>
        <dbReference type="Proteomes" id="UP000637239"/>
    </source>
</evidence>
<dbReference type="Pfam" id="PF13374">
    <property type="entry name" value="TPR_10"/>
    <property type="match status" value="4"/>
</dbReference>
<dbReference type="CDD" id="cd09008">
    <property type="entry name" value="MTAN"/>
    <property type="match status" value="1"/>
</dbReference>
<dbReference type="AlphaFoldDB" id="A0A7R7ZR06"/>